<reference evidence="13 14" key="1">
    <citation type="journal article" date="2016" name="Nat. Commun.">
        <title>Thousands of microbial genomes shed light on interconnected biogeochemical processes in an aquifer system.</title>
        <authorList>
            <person name="Anantharaman K."/>
            <person name="Brown C.T."/>
            <person name="Hug L.A."/>
            <person name="Sharon I."/>
            <person name="Castelle C.J."/>
            <person name="Probst A.J."/>
            <person name="Thomas B.C."/>
            <person name="Singh A."/>
            <person name="Wilkins M.J."/>
            <person name="Karaoz U."/>
            <person name="Brodie E.L."/>
            <person name="Williams K.H."/>
            <person name="Hubbard S.S."/>
            <person name="Banfield J.F."/>
        </authorList>
    </citation>
    <scope>NUCLEOTIDE SEQUENCE [LARGE SCALE GENOMIC DNA]</scope>
</reference>
<feature type="domain" description="HAMP" evidence="12">
    <location>
        <begin position="332"/>
        <end position="384"/>
    </location>
</feature>
<keyword evidence="10" id="KW-1133">Transmembrane helix</keyword>
<comment type="catalytic activity">
    <reaction evidence="1">
        <text>ATP + protein L-histidine = ADP + protein N-phospho-L-histidine.</text>
        <dbReference type="EC" id="2.7.13.3"/>
    </reaction>
</comment>
<keyword evidence="10" id="KW-0472">Membrane</keyword>
<dbReference type="Gene3D" id="3.30.565.10">
    <property type="entry name" value="Histidine kinase-like ATPase, C-terminal domain"/>
    <property type="match status" value="1"/>
</dbReference>
<dbReference type="PROSITE" id="PS50885">
    <property type="entry name" value="HAMP"/>
    <property type="match status" value="1"/>
</dbReference>
<keyword evidence="5" id="KW-0597">Phosphoprotein</keyword>
<evidence type="ECO:0000256" key="2">
    <source>
        <dbReference type="ARBA" id="ARBA00004651"/>
    </source>
</evidence>
<evidence type="ECO:0000259" key="12">
    <source>
        <dbReference type="PROSITE" id="PS50885"/>
    </source>
</evidence>
<keyword evidence="8" id="KW-0418">Kinase</keyword>
<dbReference type="GO" id="GO:0005524">
    <property type="term" value="F:ATP binding"/>
    <property type="evidence" value="ECO:0007669"/>
    <property type="project" value="UniProtKB-KW"/>
</dbReference>
<accession>A0A1F5YZK0</accession>
<dbReference type="InterPro" id="IPR036097">
    <property type="entry name" value="HisK_dim/P_sf"/>
</dbReference>
<evidence type="ECO:0000256" key="10">
    <source>
        <dbReference type="SAM" id="Phobius"/>
    </source>
</evidence>
<dbReference type="SMART" id="SM00304">
    <property type="entry name" value="HAMP"/>
    <property type="match status" value="1"/>
</dbReference>
<dbReference type="EMBL" id="MFIX01000042">
    <property type="protein sequence ID" value="OGG05601.1"/>
    <property type="molecule type" value="Genomic_DNA"/>
</dbReference>
<evidence type="ECO:0000256" key="6">
    <source>
        <dbReference type="ARBA" id="ARBA00022679"/>
    </source>
</evidence>
<dbReference type="Pfam" id="PF00672">
    <property type="entry name" value="HAMP"/>
    <property type="match status" value="1"/>
</dbReference>
<dbReference type="Pfam" id="PF00512">
    <property type="entry name" value="HisKA"/>
    <property type="match status" value="1"/>
</dbReference>
<gene>
    <name evidence="13" type="ORF">A3F83_09790</name>
</gene>
<evidence type="ECO:0000256" key="9">
    <source>
        <dbReference type="ARBA" id="ARBA00022840"/>
    </source>
</evidence>
<evidence type="ECO:0000256" key="5">
    <source>
        <dbReference type="ARBA" id="ARBA00022553"/>
    </source>
</evidence>
<organism evidence="13 14">
    <name type="scientific">Candidatus Glassbacteria bacterium RIFCSPLOWO2_12_FULL_58_11</name>
    <dbReference type="NCBI Taxonomy" id="1817867"/>
    <lineage>
        <taxon>Bacteria</taxon>
        <taxon>Candidatus Glassiibacteriota</taxon>
    </lineage>
</organism>
<comment type="caution">
    <text evidence="13">The sequence shown here is derived from an EMBL/GenBank/DDBJ whole genome shotgun (WGS) entry which is preliminary data.</text>
</comment>
<dbReference type="Gene3D" id="6.10.340.10">
    <property type="match status" value="1"/>
</dbReference>
<name>A0A1F5YZK0_9BACT</name>
<dbReference type="GO" id="GO:0000155">
    <property type="term" value="F:phosphorelay sensor kinase activity"/>
    <property type="evidence" value="ECO:0007669"/>
    <property type="project" value="InterPro"/>
</dbReference>
<dbReference type="SUPFAM" id="SSF47384">
    <property type="entry name" value="Homodimeric domain of signal transducing histidine kinase"/>
    <property type="match status" value="1"/>
</dbReference>
<dbReference type="SMART" id="SM00388">
    <property type="entry name" value="HisKA"/>
    <property type="match status" value="1"/>
</dbReference>
<feature type="transmembrane region" description="Helical" evidence="10">
    <location>
        <begin position="31"/>
        <end position="51"/>
    </location>
</feature>
<dbReference type="PANTHER" id="PTHR44936">
    <property type="entry name" value="SENSOR PROTEIN CREC"/>
    <property type="match status" value="1"/>
</dbReference>
<protein>
    <recommendedName>
        <fullName evidence="3">histidine kinase</fullName>
        <ecNumber evidence="3">2.7.13.3</ecNumber>
    </recommendedName>
</protein>
<sequence>MSEQPEDKSFSENVQDVAHGPFGFGWLAWRILFWMALIGLGPLLVMAFQGYHCARMAVIERAEAQLGSVVESRKSRIEQWFSEREADMGLIAGVLGDSPGWLKSAAGRDGDSLPSFKIMDEIRRRSPAYETLWFYGLDWRPVFRSGAQDHSDSELLTGKFKEALSSSSKPYFSPVHLHDNGTEYGMHLGCRVSSPRGEALGYAIAYLKISETIDPILSDSSGLGTMGKVYLHFRDENILYTPAEERKVSLNIDPRLGLPLRSGTSAILEYEDFRGRRVLGISKNIPVLNASVIVDLDHAYLFGWLDVLRERALETGSITLVIVLLLAARSSWKLSQPLRELAATARKIAAGRHSERLGPLEGIEAQEVGRAFNKMLDELEASKRRLLHAATLAAVGELSSSIAHEMRNPLSSIRINLQALRCKVEAGPYQELSAIALEQVDRLERMLSELLNFSKPLELAPEPFEFSGLAGQVISELTPQAEEKNVSLAVEKPSGSLLLSADREQIHRALTNLVQNALDAVPPGGWVELGATAGGADNGYAEIRVSDNGPGIRPEDREMIFQPFFTTREGGTGLGLANVKKIVEGHDGKIEVESSPGKGSVFRLLLPHGGKSA</sequence>
<dbReference type="InterPro" id="IPR003594">
    <property type="entry name" value="HATPase_dom"/>
</dbReference>
<comment type="subcellular location">
    <subcellularLocation>
        <location evidence="2">Cell membrane</location>
        <topology evidence="2">Multi-pass membrane protein</topology>
    </subcellularLocation>
</comment>
<dbReference type="CDD" id="cd06225">
    <property type="entry name" value="HAMP"/>
    <property type="match status" value="1"/>
</dbReference>
<dbReference type="Gene3D" id="1.10.287.130">
    <property type="match status" value="1"/>
</dbReference>
<evidence type="ECO:0000259" key="11">
    <source>
        <dbReference type="PROSITE" id="PS50109"/>
    </source>
</evidence>
<dbReference type="PROSITE" id="PS50109">
    <property type="entry name" value="HIS_KIN"/>
    <property type="match status" value="1"/>
</dbReference>
<keyword evidence="10" id="KW-0812">Transmembrane</keyword>
<dbReference type="STRING" id="1817867.A3F83_09790"/>
<keyword evidence="6" id="KW-0808">Transferase</keyword>
<dbReference type="InterPro" id="IPR003660">
    <property type="entry name" value="HAMP_dom"/>
</dbReference>
<evidence type="ECO:0000256" key="8">
    <source>
        <dbReference type="ARBA" id="ARBA00022777"/>
    </source>
</evidence>
<evidence type="ECO:0000256" key="1">
    <source>
        <dbReference type="ARBA" id="ARBA00000085"/>
    </source>
</evidence>
<proteinExistence type="predicted"/>
<dbReference type="InterPro" id="IPR036890">
    <property type="entry name" value="HATPase_C_sf"/>
</dbReference>
<feature type="domain" description="Histidine kinase" evidence="11">
    <location>
        <begin position="401"/>
        <end position="610"/>
    </location>
</feature>
<keyword evidence="7" id="KW-0547">Nucleotide-binding</keyword>
<evidence type="ECO:0000313" key="14">
    <source>
        <dbReference type="Proteomes" id="UP000179129"/>
    </source>
</evidence>
<dbReference type="InterPro" id="IPR050980">
    <property type="entry name" value="2C_sensor_his_kinase"/>
</dbReference>
<evidence type="ECO:0000256" key="4">
    <source>
        <dbReference type="ARBA" id="ARBA00022475"/>
    </source>
</evidence>
<evidence type="ECO:0000256" key="3">
    <source>
        <dbReference type="ARBA" id="ARBA00012438"/>
    </source>
</evidence>
<dbReference type="SUPFAM" id="SSF55874">
    <property type="entry name" value="ATPase domain of HSP90 chaperone/DNA topoisomerase II/histidine kinase"/>
    <property type="match status" value="1"/>
</dbReference>
<dbReference type="CDD" id="cd00075">
    <property type="entry name" value="HATPase"/>
    <property type="match status" value="1"/>
</dbReference>
<dbReference type="InterPro" id="IPR003661">
    <property type="entry name" value="HisK_dim/P_dom"/>
</dbReference>
<dbReference type="AlphaFoldDB" id="A0A1F5YZK0"/>
<dbReference type="PRINTS" id="PR00344">
    <property type="entry name" value="BCTRLSENSOR"/>
</dbReference>
<keyword evidence="4" id="KW-1003">Cell membrane</keyword>
<keyword evidence="9" id="KW-0067">ATP-binding</keyword>
<dbReference type="InterPro" id="IPR004358">
    <property type="entry name" value="Sig_transdc_His_kin-like_C"/>
</dbReference>
<dbReference type="Proteomes" id="UP000179129">
    <property type="component" value="Unassembled WGS sequence"/>
</dbReference>
<dbReference type="Pfam" id="PF02518">
    <property type="entry name" value="HATPase_c"/>
    <property type="match status" value="1"/>
</dbReference>
<dbReference type="PANTHER" id="PTHR44936:SF10">
    <property type="entry name" value="SENSOR PROTEIN RSTB"/>
    <property type="match status" value="1"/>
</dbReference>
<dbReference type="EC" id="2.7.13.3" evidence="3"/>
<dbReference type="InterPro" id="IPR005467">
    <property type="entry name" value="His_kinase_dom"/>
</dbReference>
<dbReference type="CDD" id="cd00082">
    <property type="entry name" value="HisKA"/>
    <property type="match status" value="1"/>
</dbReference>
<evidence type="ECO:0000256" key="7">
    <source>
        <dbReference type="ARBA" id="ARBA00022741"/>
    </source>
</evidence>
<evidence type="ECO:0000313" key="13">
    <source>
        <dbReference type="EMBL" id="OGG05601.1"/>
    </source>
</evidence>
<dbReference type="GO" id="GO:0005886">
    <property type="term" value="C:plasma membrane"/>
    <property type="evidence" value="ECO:0007669"/>
    <property type="project" value="UniProtKB-SubCell"/>
</dbReference>
<dbReference type="SMART" id="SM00387">
    <property type="entry name" value="HATPase_c"/>
    <property type="match status" value="1"/>
</dbReference>